<reference evidence="1 3" key="1">
    <citation type="journal article" date="2011" name="Nature">
        <title>The Medicago genome provides insight into the evolution of rhizobial symbioses.</title>
        <authorList>
            <person name="Young N.D."/>
            <person name="Debelle F."/>
            <person name="Oldroyd G.E."/>
            <person name="Geurts R."/>
            <person name="Cannon S.B."/>
            <person name="Udvardi M.K."/>
            <person name="Benedito V.A."/>
            <person name="Mayer K.F."/>
            <person name="Gouzy J."/>
            <person name="Schoof H."/>
            <person name="Van de Peer Y."/>
            <person name="Proost S."/>
            <person name="Cook D.R."/>
            <person name="Meyers B.C."/>
            <person name="Spannagl M."/>
            <person name="Cheung F."/>
            <person name="De Mita S."/>
            <person name="Krishnakumar V."/>
            <person name="Gundlach H."/>
            <person name="Zhou S."/>
            <person name="Mudge J."/>
            <person name="Bharti A.K."/>
            <person name="Murray J.D."/>
            <person name="Naoumkina M.A."/>
            <person name="Rosen B."/>
            <person name="Silverstein K.A."/>
            <person name="Tang H."/>
            <person name="Rombauts S."/>
            <person name="Zhao P.X."/>
            <person name="Zhou P."/>
            <person name="Barbe V."/>
            <person name="Bardou P."/>
            <person name="Bechner M."/>
            <person name="Bellec A."/>
            <person name="Berger A."/>
            <person name="Berges H."/>
            <person name="Bidwell S."/>
            <person name="Bisseling T."/>
            <person name="Choisne N."/>
            <person name="Couloux A."/>
            <person name="Denny R."/>
            <person name="Deshpande S."/>
            <person name="Dai X."/>
            <person name="Doyle J.J."/>
            <person name="Dudez A.M."/>
            <person name="Farmer A.D."/>
            <person name="Fouteau S."/>
            <person name="Franken C."/>
            <person name="Gibelin C."/>
            <person name="Gish J."/>
            <person name="Goldstein S."/>
            <person name="Gonzalez A.J."/>
            <person name="Green P.J."/>
            <person name="Hallab A."/>
            <person name="Hartog M."/>
            <person name="Hua A."/>
            <person name="Humphray S.J."/>
            <person name="Jeong D.H."/>
            <person name="Jing Y."/>
            <person name="Jocker A."/>
            <person name="Kenton S.M."/>
            <person name="Kim D.J."/>
            <person name="Klee K."/>
            <person name="Lai H."/>
            <person name="Lang C."/>
            <person name="Lin S."/>
            <person name="Macmil S.L."/>
            <person name="Magdelenat G."/>
            <person name="Matthews L."/>
            <person name="McCorrison J."/>
            <person name="Monaghan E.L."/>
            <person name="Mun J.H."/>
            <person name="Najar F.Z."/>
            <person name="Nicholson C."/>
            <person name="Noirot C."/>
            <person name="O'Bleness M."/>
            <person name="Paule C.R."/>
            <person name="Poulain J."/>
            <person name="Prion F."/>
            <person name="Qin B."/>
            <person name="Qu C."/>
            <person name="Retzel E.F."/>
            <person name="Riddle C."/>
            <person name="Sallet E."/>
            <person name="Samain S."/>
            <person name="Samson N."/>
            <person name="Sanders I."/>
            <person name="Saurat O."/>
            <person name="Scarpelli C."/>
            <person name="Schiex T."/>
            <person name="Segurens B."/>
            <person name="Severin A.J."/>
            <person name="Sherrier D.J."/>
            <person name="Shi R."/>
            <person name="Sims S."/>
            <person name="Singer S.R."/>
            <person name="Sinharoy S."/>
            <person name="Sterck L."/>
            <person name="Viollet A."/>
            <person name="Wang B.B."/>
            <person name="Wang K."/>
            <person name="Wang M."/>
            <person name="Wang X."/>
            <person name="Warfsmann J."/>
            <person name="Weissenbach J."/>
            <person name="White D.D."/>
            <person name="White J.D."/>
            <person name="Wiley G.B."/>
            <person name="Wincker P."/>
            <person name="Xing Y."/>
            <person name="Yang L."/>
            <person name="Yao Z."/>
            <person name="Ying F."/>
            <person name="Zhai J."/>
            <person name="Zhou L."/>
            <person name="Zuber A."/>
            <person name="Denarie J."/>
            <person name="Dixon R.A."/>
            <person name="May G.D."/>
            <person name="Schwartz D.C."/>
            <person name="Rogers J."/>
            <person name="Quetier F."/>
            <person name="Town C.D."/>
            <person name="Roe B.A."/>
        </authorList>
    </citation>
    <scope>NUCLEOTIDE SEQUENCE [LARGE SCALE GENOMIC DNA]</scope>
    <source>
        <strain evidence="1">A17</strain>
        <strain evidence="2 3">cv. Jemalong A17</strain>
    </source>
</reference>
<evidence type="ECO:0000313" key="3">
    <source>
        <dbReference type="Proteomes" id="UP000002051"/>
    </source>
</evidence>
<name>G7JS34_MEDTR</name>
<dbReference type="EnsemblPlants" id="AES92132">
    <property type="protein sequence ID" value="AES92132"/>
    <property type="gene ID" value="MTR_4g124530"/>
</dbReference>
<reference evidence="2" key="3">
    <citation type="submission" date="2015-04" db="UniProtKB">
        <authorList>
            <consortium name="EnsemblPlants"/>
        </authorList>
    </citation>
    <scope>IDENTIFICATION</scope>
    <source>
        <strain evidence="2">cv. Jemalong A17</strain>
    </source>
</reference>
<evidence type="ECO:0000313" key="1">
    <source>
        <dbReference type="EMBL" id="AES92132.1"/>
    </source>
</evidence>
<accession>G7JS34</accession>
<dbReference type="AlphaFoldDB" id="G7JS34"/>
<dbReference type="Proteomes" id="UP000002051">
    <property type="component" value="Chromosome 4"/>
</dbReference>
<organism evidence="1 3">
    <name type="scientific">Medicago truncatula</name>
    <name type="common">Barrel medic</name>
    <name type="synonym">Medicago tribuloides</name>
    <dbReference type="NCBI Taxonomy" id="3880"/>
    <lineage>
        <taxon>Eukaryota</taxon>
        <taxon>Viridiplantae</taxon>
        <taxon>Streptophyta</taxon>
        <taxon>Embryophyta</taxon>
        <taxon>Tracheophyta</taxon>
        <taxon>Spermatophyta</taxon>
        <taxon>Magnoliopsida</taxon>
        <taxon>eudicotyledons</taxon>
        <taxon>Gunneridae</taxon>
        <taxon>Pentapetalae</taxon>
        <taxon>rosids</taxon>
        <taxon>fabids</taxon>
        <taxon>Fabales</taxon>
        <taxon>Fabaceae</taxon>
        <taxon>Papilionoideae</taxon>
        <taxon>50 kb inversion clade</taxon>
        <taxon>NPAAA clade</taxon>
        <taxon>Hologalegina</taxon>
        <taxon>IRL clade</taxon>
        <taxon>Trifolieae</taxon>
        <taxon>Medicago</taxon>
    </lineage>
</organism>
<sequence>MKYGPMDRPKARWAGPTQLLYGPNGIGSNDIRTVANLSGNYDLMAGVEDRLGNNFMKRIRKEGFIE</sequence>
<dbReference type="STRING" id="3880.G7JS34"/>
<dbReference type="PaxDb" id="3880-AES92132"/>
<proteinExistence type="predicted"/>
<reference evidence="1 3" key="2">
    <citation type="journal article" date="2014" name="BMC Genomics">
        <title>An improved genome release (version Mt4.0) for the model legume Medicago truncatula.</title>
        <authorList>
            <person name="Tang H."/>
            <person name="Krishnakumar V."/>
            <person name="Bidwell S."/>
            <person name="Rosen B."/>
            <person name="Chan A."/>
            <person name="Zhou S."/>
            <person name="Gentzbittel L."/>
            <person name="Childs K.L."/>
            <person name="Yandell M."/>
            <person name="Gundlach H."/>
            <person name="Mayer K.F."/>
            <person name="Schwartz D.C."/>
            <person name="Town C.D."/>
        </authorList>
    </citation>
    <scope>GENOME REANNOTATION</scope>
    <source>
        <strain evidence="1">A17</strain>
        <strain evidence="2 3">cv. Jemalong A17</strain>
    </source>
</reference>
<protein>
    <submittedName>
        <fullName evidence="1">Alpha/beta-hydrolase superfamily protein, putative</fullName>
    </submittedName>
</protein>
<gene>
    <name evidence="1" type="ordered locus">MTR_4g124530</name>
</gene>
<dbReference type="EMBL" id="CM001220">
    <property type="protein sequence ID" value="AES92132.1"/>
    <property type="molecule type" value="Genomic_DNA"/>
</dbReference>
<keyword evidence="3" id="KW-1185">Reference proteome</keyword>
<evidence type="ECO:0000313" key="2">
    <source>
        <dbReference type="EnsemblPlants" id="AES92132"/>
    </source>
</evidence>
<dbReference type="HOGENOM" id="CLU_2834984_0_0_1"/>